<dbReference type="CDD" id="cd00093">
    <property type="entry name" value="HTH_XRE"/>
    <property type="match status" value="1"/>
</dbReference>
<protein>
    <submittedName>
        <fullName evidence="2">Helix-turn-helix transcriptional regulator</fullName>
    </submittedName>
</protein>
<keyword evidence="3" id="KW-1185">Reference proteome</keyword>
<dbReference type="Proteomes" id="UP000327294">
    <property type="component" value="Chromosome"/>
</dbReference>
<organism evidence="2 3">
    <name type="scientific">Streptomyces phaeolivaceus</name>
    <dbReference type="NCBI Taxonomy" id="2653200"/>
    <lineage>
        <taxon>Bacteria</taxon>
        <taxon>Bacillati</taxon>
        <taxon>Actinomycetota</taxon>
        <taxon>Actinomycetes</taxon>
        <taxon>Kitasatosporales</taxon>
        <taxon>Streptomycetaceae</taxon>
        <taxon>Streptomyces</taxon>
    </lineage>
</organism>
<dbReference type="KEGG" id="sphv:F9278_36090"/>
<dbReference type="InterPro" id="IPR010982">
    <property type="entry name" value="Lambda_DNA-bd_dom_sf"/>
</dbReference>
<dbReference type="SMART" id="SM00530">
    <property type="entry name" value="HTH_XRE"/>
    <property type="match status" value="1"/>
</dbReference>
<evidence type="ECO:0000313" key="2">
    <source>
        <dbReference type="EMBL" id="QFR00704.1"/>
    </source>
</evidence>
<evidence type="ECO:0000313" key="3">
    <source>
        <dbReference type="Proteomes" id="UP000327294"/>
    </source>
</evidence>
<feature type="domain" description="HTH cro/C1-type" evidence="1">
    <location>
        <begin position="22"/>
        <end position="75"/>
    </location>
</feature>
<dbReference type="AlphaFoldDB" id="A0A5P8KBJ5"/>
<dbReference type="SUPFAM" id="SSF47413">
    <property type="entry name" value="lambda repressor-like DNA-binding domains"/>
    <property type="match status" value="1"/>
</dbReference>
<dbReference type="RefSeq" id="WP_152172034.1">
    <property type="nucleotide sequence ID" value="NZ_CP045096.1"/>
</dbReference>
<dbReference type="PROSITE" id="PS50943">
    <property type="entry name" value="HTH_CROC1"/>
    <property type="match status" value="1"/>
</dbReference>
<dbReference type="InterPro" id="IPR001387">
    <property type="entry name" value="Cro/C1-type_HTH"/>
</dbReference>
<dbReference type="GO" id="GO:0003677">
    <property type="term" value="F:DNA binding"/>
    <property type="evidence" value="ECO:0007669"/>
    <property type="project" value="InterPro"/>
</dbReference>
<evidence type="ECO:0000259" key="1">
    <source>
        <dbReference type="PROSITE" id="PS50943"/>
    </source>
</evidence>
<dbReference type="Pfam" id="PF13560">
    <property type="entry name" value="HTH_31"/>
    <property type="match status" value="1"/>
</dbReference>
<gene>
    <name evidence="2" type="ORF">F9278_36090</name>
</gene>
<proteinExistence type="predicted"/>
<dbReference type="Gene3D" id="1.10.260.40">
    <property type="entry name" value="lambda repressor-like DNA-binding domains"/>
    <property type="match status" value="1"/>
</dbReference>
<reference evidence="2 3" key="1">
    <citation type="submission" date="2019-10" db="EMBL/GenBank/DDBJ databases">
        <title>Streptomyces sp. strain GY16 isolated from leaves of Broussonetia papyrifera.</title>
        <authorList>
            <person name="Mo P."/>
        </authorList>
    </citation>
    <scope>NUCLEOTIDE SEQUENCE [LARGE SCALE GENOMIC DNA]</scope>
    <source>
        <strain evidence="2 3">GY16</strain>
    </source>
</reference>
<accession>A0A5P8KBJ5</accession>
<name>A0A5P8KBJ5_9ACTN</name>
<dbReference type="EMBL" id="CP045096">
    <property type="protein sequence ID" value="QFR00704.1"/>
    <property type="molecule type" value="Genomic_DNA"/>
</dbReference>
<sequence>MRELPDDDSWMLDDRRVIGARIRAERKRQRLSQNQLILAARIDRVTIWRVETGRDTSLSTLQRIAHVLDVPLSDLVQ</sequence>